<keyword evidence="2" id="KW-1185">Reference proteome</keyword>
<dbReference type="Proteomes" id="UP001164539">
    <property type="component" value="Chromosome 1"/>
</dbReference>
<accession>A0ACC1YUB8</accession>
<organism evidence="1 2">
    <name type="scientific">Melia azedarach</name>
    <name type="common">Chinaberry tree</name>
    <dbReference type="NCBI Taxonomy" id="155640"/>
    <lineage>
        <taxon>Eukaryota</taxon>
        <taxon>Viridiplantae</taxon>
        <taxon>Streptophyta</taxon>
        <taxon>Embryophyta</taxon>
        <taxon>Tracheophyta</taxon>
        <taxon>Spermatophyta</taxon>
        <taxon>Magnoliopsida</taxon>
        <taxon>eudicotyledons</taxon>
        <taxon>Gunneridae</taxon>
        <taxon>Pentapetalae</taxon>
        <taxon>rosids</taxon>
        <taxon>malvids</taxon>
        <taxon>Sapindales</taxon>
        <taxon>Meliaceae</taxon>
        <taxon>Melia</taxon>
    </lineage>
</organism>
<reference evidence="1 2" key="1">
    <citation type="journal article" date="2023" name="Science">
        <title>Complex scaffold remodeling in plant triterpene biosynthesis.</title>
        <authorList>
            <person name="De La Pena R."/>
            <person name="Hodgson H."/>
            <person name="Liu J.C."/>
            <person name="Stephenson M.J."/>
            <person name="Martin A.C."/>
            <person name="Owen C."/>
            <person name="Harkess A."/>
            <person name="Leebens-Mack J."/>
            <person name="Jimenez L.E."/>
            <person name="Osbourn A."/>
            <person name="Sattely E.S."/>
        </authorList>
    </citation>
    <scope>NUCLEOTIDE SEQUENCE [LARGE SCALE GENOMIC DNA]</scope>
    <source>
        <strain evidence="2">cv. JPN11</strain>
        <tissue evidence="1">Leaf</tissue>
    </source>
</reference>
<sequence>MDQSLFEDAWTGNVDYLLKLVKANPTNVDVGVVFGGDTPLHIACIGGFSPLHLASAMEHIEIVKQLLKVGNDIRLLKGREKRIPLHYAAIKGRVQIISELLSACAESVDHVTARGETALHLAVKNFQFDAFTVLVEHFKQFNKLDVLNKNDSYGNTILRPAVYRKHYEAC</sequence>
<evidence type="ECO:0000313" key="2">
    <source>
        <dbReference type="Proteomes" id="UP001164539"/>
    </source>
</evidence>
<gene>
    <name evidence="1" type="ORF">OWV82_000414</name>
</gene>
<name>A0ACC1YUB8_MELAZ</name>
<dbReference type="EMBL" id="CM051394">
    <property type="protein sequence ID" value="KAJ4727295.1"/>
    <property type="molecule type" value="Genomic_DNA"/>
</dbReference>
<comment type="caution">
    <text evidence="1">The sequence shown here is derived from an EMBL/GenBank/DDBJ whole genome shotgun (WGS) entry which is preliminary data.</text>
</comment>
<protein>
    <submittedName>
        <fullName evidence="1">Ankyrin repeat-containing protein</fullName>
    </submittedName>
</protein>
<proteinExistence type="predicted"/>
<evidence type="ECO:0000313" key="1">
    <source>
        <dbReference type="EMBL" id="KAJ4727295.1"/>
    </source>
</evidence>